<feature type="region of interest" description="Disordered" evidence="1">
    <location>
        <begin position="41"/>
        <end position="62"/>
    </location>
</feature>
<evidence type="ECO:0000256" key="1">
    <source>
        <dbReference type="SAM" id="MobiDB-lite"/>
    </source>
</evidence>
<reference evidence="2 3" key="1">
    <citation type="submission" date="2015-09" db="EMBL/GenBank/DDBJ databases">
        <title>Sorangium comparison.</title>
        <authorList>
            <person name="Zaburannyi N."/>
            <person name="Bunk B."/>
            <person name="Overmann J."/>
            <person name="Mueller R."/>
        </authorList>
    </citation>
    <scope>NUCLEOTIDE SEQUENCE [LARGE SCALE GENOMIC DNA]</scope>
    <source>
        <strain evidence="2 3">So ceGT47</strain>
    </source>
</reference>
<evidence type="ECO:0000313" key="2">
    <source>
        <dbReference type="EMBL" id="AUX25150.1"/>
    </source>
</evidence>
<dbReference type="RefSeq" id="WP_129351894.1">
    <property type="nucleotide sequence ID" value="NZ_CP012670.1"/>
</dbReference>
<name>A0A4P2Q6T7_SORCE</name>
<dbReference type="EMBL" id="CP012670">
    <property type="protein sequence ID" value="AUX25150.1"/>
    <property type="molecule type" value="Genomic_DNA"/>
</dbReference>
<accession>A0A4P2Q6T7</accession>
<protein>
    <submittedName>
        <fullName evidence="2">Uncharacterized protein</fullName>
    </submittedName>
</protein>
<proteinExistence type="predicted"/>
<gene>
    <name evidence="2" type="ORF">SOCEGT47_056940</name>
</gene>
<dbReference type="AlphaFoldDB" id="A0A4P2Q6T7"/>
<organism evidence="2 3">
    <name type="scientific">Sorangium cellulosum</name>
    <name type="common">Polyangium cellulosum</name>
    <dbReference type="NCBI Taxonomy" id="56"/>
    <lineage>
        <taxon>Bacteria</taxon>
        <taxon>Pseudomonadati</taxon>
        <taxon>Myxococcota</taxon>
        <taxon>Polyangia</taxon>
        <taxon>Polyangiales</taxon>
        <taxon>Polyangiaceae</taxon>
        <taxon>Sorangium</taxon>
    </lineage>
</organism>
<sequence length="136" mass="14101">MANSGDFAALERMIASCQELARLPELAAPIAARNVEAELRASASAGRAPDGTAWAPRKSDGGKPLANAAGAITVKAIGTVVLIVLAGHHVFHHFGAGGKPKRRIIPQGSIPPKLGNAIRLGFVPPFRDAVKKGRKS</sequence>
<evidence type="ECO:0000313" key="3">
    <source>
        <dbReference type="Proteomes" id="UP000295781"/>
    </source>
</evidence>
<dbReference type="Proteomes" id="UP000295781">
    <property type="component" value="Chromosome"/>
</dbReference>